<dbReference type="RefSeq" id="WP_072474590.1">
    <property type="nucleotide sequence ID" value="NZ_FPJG01000006.1"/>
</dbReference>
<sequence>MSTLFSPVNVVALVLFAAALAWRLYQVTRAPTLPNWAVTACVAGFAAAFLLQQQVVSDEVDAVFGRGAARVANNALLACGVCALVIFFLGSALGPRRHRRVAAELVPLAAAIALMIVAMGVTPAPLRGLPLGPATIHDTGVAVFYLGAGLYLIYGLVACTTWIVRYQRVADRNLRIGLRLSAVGLASAAAGSVFRALYIVVAWVFGPVVKVLLLLGVPFVIVGGTLFLAGVTYPGVRARIAALRRRRRHRREHHELAPLWTVLVRAFPSIVLRTPPRRRGERLSPRSVHRVYYRRVIEIRDGLVQLSPYLDADFGELVAADPAAAAAALQAALARHAAAEPSDGHAKQVLPAPADDIESDVRPLLALSAALGERGVTWTP</sequence>
<organism evidence="3 4">
    <name type="scientific">Amycolatopsis australiensis</name>
    <dbReference type="NCBI Taxonomy" id="546364"/>
    <lineage>
        <taxon>Bacteria</taxon>
        <taxon>Bacillati</taxon>
        <taxon>Actinomycetota</taxon>
        <taxon>Actinomycetes</taxon>
        <taxon>Pseudonocardiales</taxon>
        <taxon>Pseudonocardiaceae</taxon>
        <taxon>Amycolatopsis</taxon>
    </lineage>
</organism>
<feature type="transmembrane region" description="Helical" evidence="1">
    <location>
        <begin position="211"/>
        <end position="236"/>
    </location>
</feature>
<keyword evidence="1" id="KW-1133">Transmembrane helix</keyword>
<dbReference type="NCBIfam" id="NF042915">
    <property type="entry name" value="MAB_1171c_fam"/>
    <property type="match status" value="1"/>
</dbReference>
<dbReference type="AlphaFoldDB" id="A0A1K1P9B0"/>
<keyword evidence="1" id="KW-0812">Transmembrane</keyword>
<dbReference type="Pfam" id="PF20182">
    <property type="entry name" value="DUF6545"/>
    <property type="match status" value="1"/>
</dbReference>
<feature type="transmembrane region" description="Helical" evidence="1">
    <location>
        <begin position="142"/>
        <end position="164"/>
    </location>
</feature>
<feature type="transmembrane region" description="Helical" evidence="1">
    <location>
        <begin position="105"/>
        <end position="122"/>
    </location>
</feature>
<dbReference type="OrthoDB" id="3675041at2"/>
<evidence type="ECO:0000259" key="2">
    <source>
        <dbReference type="Pfam" id="PF20182"/>
    </source>
</evidence>
<feature type="transmembrane region" description="Helical" evidence="1">
    <location>
        <begin position="6"/>
        <end position="25"/>
    </location>
</feature>
<feature type="transmembrane region" description="Helical" evidence="1">
    <location>
        <begin position="71"/>
        <end position="93"/>
    </location>
</feature>
<keyword evidence="4" id="KW-1185">Reference proteome</keyword>
<accession>A0A1K1P9B0</accession>
<proteinExistence type="predicted"/>
<dbReference type="EMBL" id="FPJG01000006">
    <property type="protein sequence ID" value="SFW44167.1"/>
    <property type="molecule type" value="Genomic_DNA"/>
</dbReference>
<evidence type="ECO:0000256" key="1">
    <source>
        <dbReference type="SAM" id="Phobius"/>
    </source>
</evidence>
<evidence type="ECO:0000313" key="3">
    <source>
        <dbReference type="EMBL" id="SFW44167.1"/>
    </source>
</evidence>
<feature type="transmembrane region" description="Helical" evidence="1">
    <location>
        <begin position="32"/>
        <end position="51"/>
    </location>
</feature>
<dbReference type="Proteomes" id="UP000182740">
    <property type="component" value="Unassembled WGS sequence"/>
</dbReference>
<feature type="transmembrane region" description="Helical" evidence="1">
    <location>
        <begin position="176"/>
        <end position="205"/>
    </location>
</feature>
<dbReference type="STRING" id="546364.SAMN04489730_0360"/>
<name>A0A1K1P9B0_9PSEU</name>
<keyword evidence="1" id="KW-0472">Membrane</keyword>
<protein>
    <recommendedName>
        <fullName evidence="2">DUF6545 domain-containing protein</fullName>
    </recommendedName>
</protein>
<dbReference type="InterPro" id="IPR046675">
    <property type="entry name" value="DUF6545"/>
</dbReference>
<evidence type="ECO:0000313" key="4">
    <source>
        <dbReference type="Proteomes" id="UP000182740"/>
    </source>
</evidence>
<reference evidence="4" key="1">
    <citation type="submission" date="2016-11" db="EMBL/GenBank/DDBJ databases">
        <authorList>
            <person name="Varghese N."/>
            <person name="Submissions S."/>
        </authorList>
    </citation>
    <scope>NUCLEOTIDE SEQUENCE [LARGE SCALE GENOMIC DNA]</scope>
    <source>
        <strain evidence="4">DSM 44671</strain>
    </source>
</reference>
<gene>
    <name evidence="3" type="ORF">SAMN04489730_0360</name>
</gene>
<feature type="domain" description="DUF6545" evidence="2">
    <location>
        <begin position="246"/>
        <end position="371"/>
    </location>
</feature>
<dbReference type="InterPro" id="IPR050039">
    <property type="entry name" value="MAB_1171c-like"/>
</dbReference>